<protein>
    <submittedName>
        <fullName evidence="2">Uncharacterized protein</fullName>
    </submittedName>
</protein>
<reference evidence="2 3" key="1">
    <citation type="submission" date="2020-08" db="EMBL/GenBank/DDBJ databases">
        <title>Stenotrophomonas tumulicola JCM 30961.</title>
        <authorList>
            <person name="Deng Y."/>
        </authorList>
    </citation>
    <scope>NUCLEOTIDE SEQUENCE [LARGE SCALE GENOMIC DNA]</scope>
    <source>
        <strain evidence="2 3">JCM 30961</strain>
    </source>
</reference>
<organism evidence="2 3">
    <name type="scientific">Stenotrophomonas tumulicola</name>
    <dbReference type="NCBI Taxonomy" id="1685415"/>
    <lineage>
        <taxon>Bacteria</taxon>
        <taxon>Pseudomonadati</taxon>
        <taxon>Pseudomonadota</taxon>
        <taxon>Gammaproteobacteria</taxon>
        <taxon>Lysobacterales</taxon>
        <taxon>Lysobacteraceae</taxon>
        <taxon>Stenotrophomonas</taxon>
    </lineage>
</organism>
<gene>
    <name evidence="2" type="ORF">H4O11_16410</name>
</gene>
<evidence type="ECO:0000313" key="3">
    <source>
        <dbReference type="Proteomes" id="UP000547058"/>
    </source>
</evidence>
<evidence type="ECO:0000256" key="1">
    <source>
        <dbReference type="SAM" id="MobiDB-lite"/>
    </source>
</evidence>
<evidence type="ECO:0000313" key="2">
    <source>
        <dbReference type="EMBL" id="MBA8683383.1"/>
    </source>
</evidence>
<feature type="compositionally biased region" description="Pro residues" evidence="1">
    <location>
        <begin position="10"/>
        <end position="24"/>
    </location>
</feature>
<proteinExistence type="predicted"/>
<dbReference type="Proteomes" id="UP000547058">
    <property type="component" value="Unassembled WGS sequence"/>
</dbReference>
<comment type="caution">
    <text evidence="2">The sequence shown here is derived from an EMBL/GenBank/DDBJ whole genome shotgun (WGS) entry which is preliminary data.</text>
</comment>
<feature type="region of interest" description="Disordered" evidence="1">
    <location>
        <begin position="1"/>
        <end position="32"/>
    </location>
</feature>
<name>A0A7W3FPI7_9GAMM</name>
<dbReference type="EMBL" id="JACGXS010000011">
    <property type="protein sequence ID" value="MBA8683383.1"/>
    <property type="molecule type" value="Genomic_DNA"/>
</dbReference>
<dbReference type="AlphaFoldDB" id="A0A7W3FPI7"/>
<dbReference type="RefSeq" id="WP_182340858.1">
    <property type="nucleotide sequence ID" value="NZ_JACGXS010000011.1"/>
</dbReference>
<keyword evidence="3" id="KW-1185">Reference proteome</keyword>
<sequence length="314" mass="33837">MPTATLSVAPNPPASRPRQPPGPPAGGNSSSIALPLRTLGNGLFNVVDSTLDFGRRAMLVHPGRCMAALLSLSSTGASRVPGTPDSGSATPGPENLDHARSAVHVRFLAQLDTCMASAPDVPAPVGSMLMHCVGDTVFRATGRWHPDKAQHLFRIRDQLPPPVSPKRAPVTIVARAMHMDVELPVTESATGLRDRIQASVVHTPHAQAMKEHAVSGILRDCNIRGRGDVDLFNPSDVRQVVRNEGCAGRHRNLLVRADLQDSIADEYFLTQTVRNKKTAMHAMALVQHQPRTLDEVNHVLDQQIEDEVVARSGI</sequence>
<accession>A0A7W3FPI7</accession>
<feature type="region of interest" description="Disordered" evidence="1">
    <location>
        <begin position="75"/>
        <end position="94"/>
    </location>
</feature>